<feature type="chain" id="PRO_5011469121" evidence="1">
    <location>
        <begin position="28"/>
        <end position="144"/>
    </location>
</feature>
<name>A0A1H9X1P7_9RHOB</name>
<dbReference type="STRING" id="641238.SAMN04490244_1162"/>
<dbReference type="EMBL" id="FOGU01000016">
    <property type="protein sequence ID" value="SES39573.1"/>
    <property type="molecule type" value="Genomic_DNA"/>
</dbReference>
<dbReference type="RefSeq" id="WP_143071565.1">
    <property type="nucleotide sequence ID" value="NZ_FOGU01000016.1"/>
</dbReference>
<keyword evidence="3" id="KW-1185">Reference proteome</keyword>
<gene>
    <name evidence="2" type="ORF">SAMN04490244_1162</name>
</gene>
<proteinExistence type="predicted"/>
<evidence type="ECO:0000313" key="3">
    <source>
        <dbReference type="Proteomes" id="UP000198885"/>
    </source>
</evidence>
<organism evidence="2 3">
    <name type="scientific">Tranquillimonas rosea</name>
    <dbReference type="NCBI Taxonomy" id="641238"/>
    <lineage>
        <taxon>Bacteria</taxon>
        <taxon>Pseudomonadati</taxon>
        <taxon>Pseudomonadota</taxon>
        <taxon>Alphaproteobacteria</taxon>
        <taxon>Rhodobacterales</taxon>
        <taxon>Roseobacteraceae</taxon>
        <taxon>Tranquillimonas</taxon>
    </lineage>
</organism>
<dbReference type="Proteomes" id="UP000198885">
    <property type="component" value="Unassembled WGS sequence"/>
</dbReference>
<evidence type="ECO:0000256" key="1">
    <source>
        <dbReference type="SAM" id="SignalP"/>
    </source>
</evidence>
<evidence type="ECO:0000313" key="2">
    <source>
        <dbReference type="EMBL" id="SES39573.1"/>
    </source>
</evidence>
<dbReference type="OrthoDB" id="7742622at2"/>
<reference evidence="2 3" key="1">
    <citation type="submission" date="2016-10" db="EMBL/GenBank/DDBJ databases">
        <authorList>
            <person name="de Groot N.N."/>
        </authorList>
    </citation>
    <scope>NUCLEOTIDE SEQUENCE [LARGE SCALE GENOMIC DNA]</scope>
    <source>
        <strain evidence="2 3">DSM 23042</strain>
    </source>
</reference>
<dbReference type="AlphaFoldDB" id="A0A1H9X1P7"/>
<accession>A0A1H9X1P7</accession>
<protein>
    <submittedName>
        <fullName evidence="2">Uncharacterized protein</fullName>
    </submittedName>
</protein>
<feature type="signal peptide" evidence="1">
    <location>
        <begin position="1"/>
        <end position="27"/>
    </location>
</feature>
<keyword evidence="1" id="KW-0732">Signal</keyword>
<sequence length="144" mass="15343">MLGVLKRCSALGLATWLGLLGAAPASAWQHDFERGVDLYRVASGGAVLSLVCDPNKVYGDQPESALMVQLGADDDFSGPVQIAFPDETVINVQAERGRIAKRVVAAETWGALLDGLRGHDTLELTMKGSARRIETGEGQNFTCN</sequence>